<dbReference type="EMBL" id="AAVT01000004">
    <property type="protein sequence ID" value="EAW31219.1"/>
    <property type="molecule type" value="Genomic_DNA"/>
</dbReference>
<reference evidence="1 2" key="1">
    <citation type="journal article" date="2010" name="J. Bacteriol.">
        <title>Genome sequence of the oligotrophic marine Gammaproteobacterium HTCC2143, isolated from the Oregon Coast.</title>
        <authorList>
            <person name="Oh H.M."/>
            <person name="Kang I."/>
            <person name="Ferriera S."/>
            <person name="Giovannoni S.J."/>
            <person name="Cho J.C."/>
        </authorList>
    </citation>
    <scope>NUCLEOTIDE SEQUENCE [LARGE SCALE GENOMIC DNA]</scope>
    <source>
        <strain evidence="1 2">HTCC2143</strain>
    </source>
</reference>
<proteinExistence type="predicted"/>
<evidence type="ECO:0000313" key="2">
    <source>
        <dbReference type="Proteomes" id="UP000004931"/>
    </source>
</evidence>
<dbReference type="Pfam" id="PF13826">
    <property type="entry name" value="Monooxy_af470-like"/>
    <property type="match status" value="1"/>
</dbReference>
<accession>A0YDB6</accession>
<dbReference type="eggNOG" id="ENOG5030N64">
    <property type="taxonomic scope" value="Bacteria"/>
</dbReference>
<name>A0YDB6_9GAMM</name>
<comment type="caution">
    <text evidence="1">The sequence shown here is derived from an EMBL/GenBank/DDBJ whole genome shotgun (WGS) entry which is preliminary data.</text>
</comment>
<dbReference type="InterPro" id="IPR025444">
    <property type="entry name" value="Monooxy_af470"/>
</dbReference>
<dbReference type="Proteomes" id="UP000004931">
    <property type="component" value="Unassembled WGS sequence"/>
</dbReference>
<evidence type="ECO:0000313" key="1">
    <source>
        <dbReference type="EMBL" id="EAW31219.1"/>
    </source>
</evidence>
<dbReference type="AlphaFoldDB" id="A0YDB6"/>
<sequence length="157" mass="18308">MTEIIQRRMTADVEGEFVVFLIGLRVNKPWKIHKWLPITNAMRRMIEELYQHPDLGFVSHESWFGRTTIMVQYWKSFEQLDSYARRKSSSHLPAWEAFNKKVGSNGDVGIWHETYLSQKGNYESVYNNMPKFGLAKVGAHIPAEGKFKSADNRVKRS</sequence>
<gene>
    <name evidence="1" type="ORF">GP2143_03823</name>
</gene>
<dbReference type="OrthoDB" id="7566033at2"/>
<protein>
    <submittedName>
        <fullName evidence="1">Uncharacterized protein</fullName>
    </submittedName>
</protein>
<keyword evidence="2" id="KW-1185">Reference proteome</keyword>
<organism evidence="1 2">
    <name type="scientific">marine gamma proteobacterium HTCC2143</name>
    <dbReference type="NCBI Taxonomy" id="247633"/>
    <lineage>
        <taxon>Bacteria</taxon>
        <taxon>Pseudomonadati</taxon>
        <taxon>Pseudomonadota</taxon>
        <taxon>Gammaproteobacteria</taxon>
        <taxon>Cellvibrionales</taxon>
        <taxon>Spongiibacteraceae</taxon>
        <taxon>BD1-7 clade</taxon>
    </lineage>
</organism>